<feature type="compositionally biased region" description="Acidic residues" evidence="1">
    <location>
        <begin position="1032"/>
        <end position="1045"/>
    </location>
</feature>
<feature type="region of interest" description="Disordered" evidence="1">
    <location>
        <begin position="1"/>
        <end position="67"/>
    </location>
</feature>
<feature type="region of interest" description="Disordered" evidence="1">
    <location>
        <begin position="630"/>
        <end position="649"/>
    </location>
</feature>
<feature type="region of interest" description="Disordered" evidence="1">
    <location>
        <begin position="735"/>
        <end position="814"/>
    </location>
</feature>
<evidence type="ECO:0000256" key="2">
    <source>
        <dbReference type="SAM" id="Phobius"/>
    </source>
</evidence>
<feature type="compositionally biased region" description="Acidic residues" evidence="1">
    <location>
        <begin position="974"/>
        <end position="987"/>
    </location>
</feature>
<evidence type="ECO:0000313" key="5">
    <source>
        <dbReference type="Proteomes" id="UP001412239"/>
    </source>
</evidence>
<dbReference type="InterPro" id="IPR000253">
    <property type="entry name" value="FHA_dom"/>
</dbReference>
<feature type="region of interest" description="Disordered" evidence="1">
    <location>
        <begin position="251"/>
        <end position="277"/>
    </location>
</feature>
<feature type="region of interest" description="Disordered" evidence="1">
    <location>
        <begin position="318"/>
        <end position="497"/>
    </location>
</feature>
<proteinExistence type="predicted"/>
<sequence length="1088" mass="118829">MLTEITARLHLHPHPPPNSQNKSPASLPCSYPVLHTISTSSTDGASRTISLTPEEPTQPIGRSSRNKSKGLFAARNNGFFESAVMSRSHAEVRLLVPSRKIVIKDMKSMHGTYVNGLQLAGDETAELTDGTEVTFGSEVTRGDEIFPPKTFRCGVEWEEIPLSKPVAESEPASETPKSRGGYGICEDLLISDYEVSGEEGDGEEDDELDPKYPKFPRLGEEKASGSVVSISGANSAVPKPGQATCVGASTSHMMPDDELPISHERSTKDMSVESLTQSKDRVLQLKRKVDEMTGSGERDVVEVNAELVDIEICDAPARPGVTIGSLMNQAQESSVSRNDKSKNVMNESKGSNKPAPECLVIDDEESDLEIIPEETFKRYQHTSRAQEHNENSDIENSDMDESDDEDASCRAHVRSRRFNYVSSDESDENEEEEDEEDEEELEEEEQDEEDGDHHESDVGEYAGRASTTNDTTDITMVADNLYSPNAPTPMSPPEILSSKPQVVTAPLGGISQSKTNFAPFEELANAAVAAQNGSDSSNKPSGSAVTSAAISEPPTLPPLTMLPTEAVAKKTPSGASHIHWFPEDPQVPTDTFQKRYGNSSMEQKKEYFTARQINLANLANRPNDVLSYLSPVRGNSKSPGVSQPLPPTSLPWVQTFKTAEGPKEPTGLFPKVWEDRQQDSTQAPGPKSDKPPAPSPPPPTVTPQAKKLLEDAVAEGEKFRGLDKSAWWLGDETELSIGEASDMVWDDEYCNDEDGEYDEEDEEEDEEEDGNTSDDILSQEMADGIVEYEDEDEDEGDDVMEEEEGDTDPRHPTCAWFGQRKAFDTCYERYPVYHPNVAPAGRTSVCEASRGDFSKSRGFSISNLVHENNGPLTPPGPLMVATGTFYPPPPQQFSRYRYQVDAFYGIASPPPPGPSTNGLISPPTEAKKDKSVADLLNPSSPPTGSKRKHSQLSDITPEEKSQEEEEVAHSGPENMDETDDDVEEEEKMESINNVSTQELAMLFPGRNVQALEEEMETITLEPALPTPNGTSDNEEEVVQDGEEEEERPRKRARTARPKKQFAKLAATALAGAIVGGVGVFAALVASAP</sequence>
<dbReference type="SUPFAM" id="SSF49879">
    <property type="entry name" value="SMAD/FHA domain"/>
    <property type="match status" value="1"/>
</dbReference>
<dbReference type="PROSITE" id="PS50006">
    <property type="entry name" value="FHA_DOMAIN"/>
    <property type="match status" value="1"/>
</dbReference>
<feature type="compositionally biased region" description="Pro residues" evidence="1">
    <location>
        <begin position="691"/>
        <end position="701"/>
    </location>
</feature>
<dbReference type="Proteomes" id="UP001412239">
    <property type="component" value="Unassembled WGS sequence"/>
</dbReference>
<organism evidence="4 5">
    <name type="scientific">Tuber aestivum</name>
    <name type="common">summer truffle</name>
    <dbReference type="NCBI Taxonomy" id="59557"/>
    <lineage>
        <taxon>Eukaryota</taxon>
        <taxon>Fungi</taxon>
        <taxon>Dikarya</taxon>
        <taxon>Ascomycota</taxon>
        <taxon>Pezizomycotina</taxon>
        <taxon>Pezizomycetes</taxon>
        <taxon>Pezizales</taxon>
        <taxon>Tuberaceae</taxon>
        <taxon>Tuber</taxon>
    </lineage>
</organism>
<dbReference type="AlphaFoldDB" id="A0A292PMG8"/>
<feature type="compositionally biased region" description="Acidic residues" evidence="1">
    <location>
        <begin position="360"/>
        <end position="372"/>
    </location>
</feature>
<feature type="compositionally biased region" description="Polar residues" evidence="1">
    <location>
        <begin position="36"/>
        <end position="51"/>
    </location>
</feature>
<feature type="compositionally biased region" description="Acidic residues" evidence="1">
    <location>
        <begin position="392"/>
        <end position="406"/>
    </location>
</feature>
<accession>A0A292PMG8</accession>
<feature type="compositionally biased region" description="Polar residues" evidence="1">
    <location>
        <begin position="465"/>
        <end position="474"/>
    </location>
</feature>
<feature type="region of interest" description="Disordered" evidence="1">
    <location>
        <begin position="905"/>
        <end position="1001"/>
    </location>
</feature>
<feature type="compositionally biased region" description="Acidic residues" evidence="1">
    <location>
        <begin position="744"/>
        <end position="772"/>
    </location>
</feature>
<feature type="compositionally biased region" description="Polar residues" evidence="1">
    <location>
        <begin position="531"/>
        <end position="549"/>
    </location>
</feature>
<evidence type="ECO:0000259" key="3">
    <source>
        <dbReference type="PROSITE" id="PS50006"/>
    </source>
</evidence>
<feature type="compositionally biased region" description="Acidic residues" evidence="1">
    <location>
        <begin position="786"/>
        <end position="806"/>
    </location>
</feature>
<dbReference type="SMART" id="SM00240">
    <property type="entry name" value="FHA"/>
    <property type="match status" value="1"/>
</dbReference>
<feature type="transmembrane region" description="Helical" evidence="2">
    <location>
        <begin position="1064"/>
        <end position="1085"/>
    </location>
</feature>
<dbReference type="Gene3D" id="2.60.200.20">
    <property type="match status" value="1"/>
</dbReference>
<reference evidence="4" key="1">
    <citation type="submission" date="2015-10" db="EMBL/GenBank/DDBJ databases">
        <authorList>
            <person name="Regsiter A."/>
            <person name="william w."/>
        </authorList>
    </citation>
    <scope>NUCLEOTIDE SEQUENCE</scope>
    <source>
        <strain evidence="4">Montdore</strain>
    </source>
</reference>
<keyword evidence="2" id="KW-0812">Transmembrane</keyword>
<feature type="region of interest" description="Disordered" evidence="1">
    <location>
        <begin position="529"/>
        <end position="594"/>
    </location>
</feature>
<feature type="region of interest" description="Disordered" evidence="1">
    <location>
        <begin position="1021"/>
        <end position="1059"/>
    </location>
</feature>
<feature type="compositionally biased region" description="Polar residues" evidence="1">
    <location>
        <begin position="325"/>
        <end position="336"/>
    </location>
</feature>
<name>A0A292PMG8_9PEZI</name>
<gene>
    <name evidence="4" type="ORF">GSTUAT00007048001</name>
</gene>
<evidence type="ECO:0000313" key="4">
    <source>
        <dbReference type="EMBL" id="CUS08872.1"/>
    </source>
</evidence>
<feature type="compositionally biased region" description="Basic and acidic residues" evidence="1">
    <location>
        <begin position="260"/>
        <end position="271"/>
    </location>
</feature>
<feature type="region of interest" description="Disordered" evidence="1">
    <location>
        <begin position="656"/>
        <end position="714"/>
    </location>
</feature>
<protein>
    <recommendedName>
        <fullName evidence="3">FHA domain-containing protein</fullName>
    </recommendedName>
</protein>
<keyword evidence="2" id="KW-0472">Membrane</keyword>
<dbReference type="EMBL" id="LN891108">
    <property type="protein sequence ID" value="CUS08872.1"/>
    <property type="molecule type" value="Genomic_DNA"/>
</dbReference>
<feature type="compositionally biased region" description="Acidic residues" evidence="1">
    <location>
        <begin position="424"/>
        <end position="450"/>
    </location>
</feature>
<feature type="compositionally biased region" description="Basic residues" evidence="1">
    <location>
        <begin position="1049"/>
        <end position="1059"/>
    </location>
</feature>
<dbReference type="Pfam" id="PF00498">
    <property type="entry name" value="FHA"/>
    <property type="match status" value="1"/>
</dbReference>
<keyword evidence="2" id="KW-1133">Transmembrane helix</keyword>
<dbReference type="InterPro" id="IPR008984">
    <property type="entry name" value="SMAD_FHA_dom_sf"/>
</dbReference>
<feature type="domain" description="FHA" evidence="3">
    <location>
        <begin position="58"/>
        <end position="119"/>
    </location>
</feature>
<keyword evidence="5" id="KW-1185">Reference proteome</keyword>
<evidence type="ECO:0000256" key="1">
    <source>
        <dbReference type="SAM" id="MobiDB-lite"/>
    </source>
</evidence>